<dbReference type="SMART" id="SM00646">
    <property type="entry name" value="Ami_3"/>
    <property type="match status" value="1"/>
</dbReference>
<dbReference type="InterPro" id="IPR017293">
    <property type="entry name" value="N-acetylmuramoyl-L-ala_amidase"/>
</dbReference>
<feature type="region of interest" description="Disordered" evidence="3">
    <location>
        <begin position="163"/>
        <end position="192"/>
    </location>
</feature>
<dbReference type="Gene3D" id="2.30.30.40">
    <property type="entry name" value="SH3 Domains"/>
    <property type="match status" value="5"/>
</dbReference>
<keyword evidence="4" id="KW-0732">Signal</keyword>
<feature type="signal peptide" evidence="4">
    <location>
        <begin position="1"/>
        <end position="22"/>
    </location>
</feature>
<dbReference type="SUPFAM" id="SSF50044">
    <property type="entry name" value="SH3-domain"/>
    <property type="match status" value="1"/>
</dbReference>
<dbReference type="GO" id="GO:0071555">
    <property type="term" value="P:cell wall organization"/>
    <property type="evidence" value="ECO:0007669"/>
    <property type="project" value="UniProtKB-KW"/>
</dbReference>
<dbReference type="PIRSF" id="PIRSF037846">
    <property type="entry name" value="Autolysin_YrvJ_prd"/>
    <property type="match status" value="1"/>
</dbReference>
<feature type="domain" description="SH3b" evidence="5">
    <location>
        <begin position="103"/>
        <end position="165"/>
    </location>
</feature>
<evidence type="ECO:0000256" key="4">
    <source>
        <dbReference type="SAM" id="SignalP"/>
    </source>
</evidence>
<dbReference type="Gene3D" id="3.40.630.40">
    <property type="entry name" value="Zn-dependent exopeptidases"/>
    <property type="match status" value="1"/>
</dbReference>
<dbReference type="PROSITE" id="PS51781">
    <property type="entry name" value="SH3B"/>
    <property type="match status" value="5"/>
</dbReference>
<keyword evidence="1" id="KW-0378">Hydrolase</keyword>
<evidence type="ECO:0000256" key="1">
    <source>
        <dbReference type="ARBA" id="ARBA00022801"/>
    </source>
</evidence>
<evidence type="ECO:0000313" key="7">
    <source>
        <dbReference type="Proteomes" id="UP000199159"/>
    </source>
</evidence>
<dbReference type="Pfam" id="PF08239">
    <property type="entry name" value="SH3_3"/>
    <property type="match status" value="5"/>
</dbReference>
<dbReference type="SMART" id="SM00287">
    <property type="entry name" value="SH3b"/>
    <property type="match status" value="5"/>
</dbReference>
<evidence type="ECO:0000256" key="2">
    <source>
        <dbReference type="ARBA" id="ARBA00023316"/>
    </source>
</evidence>
<feature type="domain" description="SH3b" evidence="5">
    <location>
        <begin position="256"/>
        <end position="319"/>
    </location>
</feature>
<dbReference type="InterPro" id="IPR003646">
    <property type="entry name" value="SH3-like_bac-type"/>
</dbReference>
<gene>
    <name evidence="6" type="ORF">SAMN05216565_10633</name>
</gene>
<keyword evidence="2" id="KW-0961">Cell wall biogenesis/degradation</keyword>
<feature type="domain" description="SH3b" evidence="5">
    <location>
        <begin position="179"/>
        <end position="241"/>
    </location>
</feature>
<dbReference type="AlphaFoldDB" id="A0A1H0V6H0"/>
<feature type="domain" description="SH3b" evidence="5">
    <location>
        <begin position="332"/>
        <end position="396"/>
    </location>
</feature>
<evidence type="ECO:0000259" key="5">
    <source>
        <dbReference type="PROSITE" id="PS51781"/>
    </source>
</evidence>
<dbReference type="SUPFAM" id="SSF53187">
    <property type="entry name" value="Zn-dependent exopeptidases"/>
    <property type="match status" value="1"/>
</dbReference>
<dbReference type="GO" id="GO:0009253">
    <property type="term" value="P:peptidoglycan catabolic process"/>
    <property type="evidence" value="ECO:0007669"/>
    <property type="project" value="InterPro"/>
</dbReference>
<proteinExistence type="predicted"/>
<feature type="domain" description="SH3b" evidence="5">
    <location>
        <begin position="31"/>
        <end position="93"/>
    </location>
</feature>
<dbReference type="InterPro" id="IPR052354">
    <property type="entry name" value="Cell_Wall_Dynamics_Protein"/>
</dbReference>
<dbReference type="Proteomes" id="UP000199159">
    <property type="component" value="Unassembled WGS sequence"/>
</dbReference>
<dbReference type="STRING" id="930152.SAMN05216565_10633"/>
<dbReference type="RefSeq" id="WP_175490290.1">
    <property type="nucleotide sequence ID" value="NZ_FNJU01000006.1"/>
</dbReference>
<dbReference type="CDD" id="cd02696">
    <property type="entry name" value="MurNAc-LAA"/>
    <property type="match status" value="1"/>
</dbReference>
<evidence type="ECO:0000256" key="3">
    <source>
        <dbReference type="SAM" id="MobiDB-lite"/>
    </source>
</evidence>
<accession>A0A1H0V6H0</accession>
<protein>
    <submittedName>
        <fullName evidence="6">N-acetylmuramoyl-L-alanine amidase</fullName>
    </submittedName>
</protein>
<dbReference type="GO" id="GO:0008745">
    <property type="term" value="F:N-acetylmuramoyl-L-alanine amidase activity"/>
    <property type="evidence" value="ECO:0007669"/>
    <property type="project" value="InterPro"/>
</dbReference>
<dbReference type="InterPro" id="IPR002508">
    <property type="entry name" value="MurNAc-LAA_cat"/>
</dbReference>
<keyword evidence="7" id="KW-1185">Reference proteome</keyword>
<evidence type="ECO:0000313" key="6">
    <source>
        <dbReference type="EMBL" id="SDP73865.1"/>
    </source>
</evidence>
<dbReference type="CDD" id="cd00174">
    <property type="entry name" value="SH3"/>
    <property type="match status" value="1"/>
</dbReference>
<dbReference type="InterPro" id="IPR036028">
    <property type="entry name" value="SH3-like_dom_sf"/>
</dbReference>
<feature type="chain" id="PRO_5038946005" evidence="4">
    <location>
        <begin position="23"/>
        <end position="589"/>
    </location>
</feature>
<sequence length="589" mass="64080">MLRHLVKVALCFILISISPLNHFNHWASASSSTATINTTILNVREGPGLSYKVIKKVKMGEKFSITETKNDWYKLKLSNNLNGWVASWLVKTSEAATPQPTSSSSVTSTVDDLRIRTGPGTSFQITGFINKGQSATFIEKNENWTKIKLNNTVGWVSSQYLSASQATSPTPTETSSNTGKTGKITTNNLNVRSQPSQTASIIGKLNNGETVPVTNATGDWIEISYKNQKAFVHKDYINIAAAPSNNNTDSNTGNGLGTGIVTASTLNVRDQNTLSGKLVSTLKKGESVTILSESNKWYEIKLNNGTKGWVAGWFIERKESPVPPSSDHSEDSNVSTIKILHNGTNIRSSASTSTSVIARANEGDTFKILGTEGDWYKIEISTGKVGYIAGWIVQVIGDTPAVQKPGVNQYLKNKTIIIDPGHGGRDGGAVGVRGTYEKTLTLRTAKLVYDKLSAAGANVYLSRSSDTYVSLASRVSISHYRNADAFVSVHYDSINNSSVRGVTSYYYKNIDVPVASALQTEIIKYTGLKDRGHRSGNYQVLRSNRQPSVLLELGYLSNLSEELTINTSSYQEKVSSGIFYGLAQYFKAK</sequence>
<dbReference type="PANTHER" id="PTHR34408">
    <property type="entry name" value="FAMILY PROTEIN, PUTATIVE-RELATED"/>
    <property type="match status" value="1"/>
</dbReference>
<dbReference type="PANTHER" id="PTHR34408:SF1">
    <property type="entry name" value="GLYCOSYL HYDROLASE FAMILY 19 DOMAIN-CONTAINING PROTEIN HI_1415"/>
    <property type="match status" value="1"/>
</dbReference>
<reference evidence="7" key="1">
    <citation type="submission" date="2016-10" db="EMBL/GenBank/DDBJ databases">
        <authorList>
            <person name="Varghese N."/>
            <person name="Submissions S."/>
        </authorList>
    </citation>
    <scope>NUCLEOTIDE SEQUENCE [LARGE SCALE GENOMIC DNA]</scope>
    <source>
        <strain evidence="7">IBRC-M10078</strain>
    </source>
</reference>
<name>A0A1H0V6H0_9BACI</name>
<dbReference type="EMBL" id="FNJU01000006">
    <property type="protein sequence ID" value="SDP73865.1"/>
    <property type="molecule type" value="Genomic_DNA"/>
</dbReference>
<organism evidence="6 7">
    <name type="scientific">Litchfieldia salsa</name>
    <dbReference type="NCBI Taxonomy" id="930152"/>
    <lineage>
        <taxon>Bacteria</taxon>
        <taxon>Bacillati</taxon>
        <taxon>Bacillota</taxon>
        <taxon>Bacilli</taxon>
        <taxon>Bacillales</taxon>
        <taxon>Bacillaceae</taxon>
        <taxon>Litchfieldia</taxon>
    </lineage>
</organism>
<feature type="compositionally biased region" description="Low complexity" evidence="3">
    <location>
        <begin position="163"/>
        <end position="187"/>
    </location>
</feature>
<dbReference type="Pfam" id="PF01520">
    <property type="entry name" value="Amidase_3"/>
    <property type="match status" value="1"/>
</dbReference>